<accession>X1RTD1</accession>
<dbReference type="InterPro" id="IPR039448">
    <property type="entry name" value="Beta_helix"/>
</dbReference>
<evidence type="ECO:0000256" key="1">
    <source>
        <dbReference type="ARBA" id="ARBA00004613"/>
    </source>
</evidence>
<comment type="caution">
    <text evidence="5">The sequence shown here is derived from an EMBL/GenBank/DDBJ whole genome shotgun (WGS) entry which is preliminary data.</text>
</comment>
<evidence type="ECO:0000256" key="3">
    <source>
        <dbReference type="ARBA" id="ARBA00022729"/>
    </source>
</evidence>
<reference evidence="5" key="1">
    <citation type="journal article" date="2014" name="Front. Microbiol.">
        <title>High frequency of phylogenetically diverse reductive dehalogenase-homologous genes in deep subseafloor sedimentary metagenomes.</title>
        <authorList>
            <person name="Kawai M."/>
            <person name="Futagami T."/>
            <person name="Toyoda A."/>
            <person name="Takaki Y."/>
            <person name="Nishi S."/>
            <person name="Hori S."/>
            <person name="Arai W."/>
            <person name="Tsubouchi T."/>
            <person name="Morono Y."/>
            <person name="Uchiyama I."/>
            <person name="Ito T."/>
            <person name="Fujiyama A."/>
            <person name="Inagaki F."/>
            <person name="Takami H."/>
        </authorList>
    </citation>
    <scope>NUCLEOTIDE SEQUENCE</scope>
    <source>
        <strain evidence="5">Expedition CK06-06</strain>
    </source>
</reference>
<keyword evidence="3" id="KW-0732">Signal</keyword>
<dbReference type="SUPFAM" id="SSF51126">
    <property type="entry name" value="Pectin lyase-like"/>
    <property type="match status" value="1"/>
</dbReference>
<protein>
    <recommendedName>
        <fullName evidence="4">Right handed beta helix domain-containing protein</fullName>
    </recommendedName>
</protein>
<feature type="non-terminal residue" evidence="5">
    <location>
        <position position="359"/>
    </location>
</feature>
<keyword evidence="2" id="KW-0964">Secreted</keyword>
<dbReference type="SMART" id="SM00710">
    <property type="entry name" value="PbH1"/>
    <property type="match status" value="7"/>
</dbReference>
<dbReference type="Gene3D" id="2.160.20.10">
    <property type="entry name" value="Single-stranded right-handed beta-helix, Pectin lyase-like"/>
    <property type="match status" value="1"/>
</dbReference>
<evidence type="ECO:0000256" key="2">
    <source>
        <dbReference type="ARBA" id="ARBA00022525"/>
    </source>
</evidence>
<dbReference type="PANTHER" id="PTHR40088:SF2">
    <property type="entry name" value="SECRETED SUGAR HYDROLASE"/>
    <property type="match status" value="1"/>
</dbReference>
<evidence type="ECO:0000313" key="5">
    <source>
        <dbReference type="EMBL" id="GAI83972.1"/>
    </source>
</evidence>
<dbReference type="GO" id="GO:0005576">
    <property type="term" value="C:extracellular region"/>
    <property type="evidence" value="ECO:0007669"/>
    <property type="project" value="UniProtKB-SubCell"/>
</dbReference>
<feature type="domain" description="Right handed beta helix" evidence="4">
    <location>
        <begin position="117"/>
        <end position="307"/>
    </location>
</feature>
<sequence>MKKKVLSVLLALVLALSLCLVTAVPVAAATDVWVATTGNDSAPGTELGPFLTIQKGIDTVEPGGTVNVAMGTYNEKPIIDQALTLKGAQFGVDPALGTRTDSANESIIDVEGGMEGIKINASDVTVDGFTMQNSSYFLLQTDTHNTQDNVVLTNNIFSQGRVQTYSITNLEFSHNQISGFAVWGCSGIVSNNTMSNVLQGINPMGCNGLTVQDNTITAREEENTDNGIYVDGCSNITIKGNTITGFTAGERSGYSHGTAGAGIQIYSGSDGFTIENNNLTNNSVGVYVFTVDTMDTPTNVKVHSNNIEGNDDYGVCNFRFPPQLKDPVTGENLNKWDYDSFSPGNNDVDATSNWWGTTD</sequence>
<organism evidence="5">
    <name type="scientific">marine sediment metagenome</name>
    <dbReference type="NCBI Taxonomy" id="412755"/>
    <lineage>
        <taxon>unclassified sequences</taxon>
        <taxon>metagenomes</taxon>
        <taxon>ecological metagenomes</taxon>
    </lineage>
</organism>
<comment type="subcellular location">
    <subcellularLocation>
        <location evidence="1">Secreted</location>
    </subcellularLocation>
</comment>
<evidence type="ECO:0000259" key="4">
    <source>
        <dbReference type="Pfam" id="PF13229"/>
    </source>
</evidence>
<dbReference type="InterPro" id="IPR006626">
    <property type="entry name" value="PbH1"/>
</dbReference>
<dbReference type="GO" id="GO:0016837">
    <property type="term" value="F:carbon-oxygen lyase activity, acting on polysaccharides"/>
    <property type="evidence" value="ECO:0007669"/>
    <property type="project" value="TreeGrafter"/>
</dbReference>
<name>X1RTD1_9ZZZZ</name>
<dbReference type="PANTHER" id="PTHR40088">
    <property type="entry name" value="PECTATE LYASE (EUROFUNG)"/>
    <property type="match status" value="1"/>
</dbReference>
<dbReference type="InterPro" id="IPR052052">
    <property type="entry name" value="Polysaccharide_Lyase_9"/>
</dbReference>
<dbReference type="EMBL" id="BARW01007039">
    <property type="protein sequence ID" value="GAI83972.1"/>
    <property type="molecule type" value="Genomic_DNA"/>
</dbReference>
<dbReference type="InterPro" id="IPR011050">
    <property type="entry name" value="Pectin_lyase_fold/virulence"/>
</dbReference>
<dbReference type="Pfam" id="PF13229">
    <property type="entry name" value="Beta_helix"/>
    <property type="match status" value="1"/>
</dbReference>
<dbReference type="AlphaFoldDB" id="X1RTD1"/>
<dbReference type="InterPro" id="IPR012334">
    <property type="entry name" value="Pectin_lyas_fold"/>
</dbReference>
<gene>
    <name evidence="5" type="ORF">S12H4_14728</name>
</gene>
<proteinExistence type="predicted"/>